<gene>
    <name evidence="1" type="ORF">B9T62_19050</name>
</gene>
<evidence type="ECO:0000313" key="1">
    <source>
        <dbReference type="EMBL" id="ASA22705.1"/>
    </source>
</evidence>
<sequence length="73" mass="8532">MKKTKKQKLQDHCVMRLNRSYSEGGIAGYNECNQFLCDLTPQLVGYLTTEGLEFLKKELDRTYDNMPDFDKGY</sequence>
<dbReference type="EMBL" id="CP021780">
    <property type="protein sequence ID" value="ASA22705.1"/>
    <property type="molecule type" value="Genomic_DNA"/>
</dbReference>
<protein>
    <submittedName>
        <fullName evidence="1">Uncharacterized protein</fullName>
    </submittedName>
</protein>
<evidence type="ECO:0000313" key="2">
    <source>
        <dbReference type="Proteomes" id="UP000249890"/>
    </source>
</evidence>
<organism evidence="1 2">
    <name type="scientific">Paenibacillus donghaensis</name>
    <dbReference type="NCBI Taxonomy" id="414771"/>
    <lineage>
        <taxon>Bacteria</taxon>
        <taxon>Bacillati</taxon>
        <taxon>Bacillota</taxon>
        <taxon>Bacilli</taxon>
        <taxon>Bacillales</taxon>
        <taxon>Paenibacillaceae</taxon>
        <taxon>Paenibacillus</taxon>
    </lineage>
</organism>
<keyword evidence="2" id="KW-1185">Reference proteome</keyword>
<dbReference type="RefSeq" id="WP_087916703.1">
    <property type="nucleotide sequence ID" value="NZ_CP021780.1"/>
</dbReference>
<dbReference type="OrthoDB" id="9909687at2"/>
<dbReference type="AlphaFoldDB" id="A0A2Z2KFF0"/>
<accession>A0A2Z2KFF0</accession>
<dbReference type="KEGG" id="pdh:B9T62_19050"/>
<name>A0A2Z2KFF0_9BACL</name>
<dbReference type="Proteomes" id="UP000249890">
    <property type="component" value="Chromosome"/>
</dbReference>
<reference evidence="1 2" key="1">
    <citation type="submission" date="2017-06" db="EMBL/GenBank/DDBJ databases">
        <title>Complete genome sequence of Paenibacillus donghaensis KCTC 13049T isolated from East Sea sediment, South Korea.</title>
        <authorList>
            <person name="Jung B.K."/>
            <person name="Hong S.-J."/>
            <person name="Shin J.-H."/>
        </authorList>
    </citation>
    <scope>NUCLEOTIDE SEQUENCE [LARGE SCALE GENOMIC DNA]</scope>
    <source>
        <strain evidence="1 2">KCTC 13049</strain>
    </source>
</reference>
<proteinExistence type="predicted"/>